<accession>A0A543BQT5</accession>
<dbReference type="GO" id="GO:0015074">
    <property type="term" value="P:DNA integration"/>
    <property type="evidence" value="ECO:0007669"/>
    <property type="project" value="InterPro"/>
</dbReference>
<gene>
    <name evidence="4" type="ORF">FB560_2851</name>
</gene>
<dbReference type="InterPro" id="IPR002104">
    <property type="entry name" value="Integrase_catalytic"/>
</dbReference>
<feature type="region of interest" description="Disordered" evidence="2">
    <location>
        <begin position="285"/>
        <end position="323"/>
    </location>
</feature>
<proteinExistence type="predicted"/>
<comment type="caution">
    <text evidence="4">The sequence shown here is derived from an EMBL/GenBank/DDBJ whole genome shotgun (WGS) entry which is preliminary data.</text>
</comment>
<organism evidence="4 5">
    <name type="scientific">Microbacterium saperdae</name>
    <dbReference type="NCBI Taxonomy" id="69368"/>
    <lineage>
        <taxon>Bacteria</taxon>
        <taxon>Bacillati</taxon>
        <taxon>Actinomycetota</taxon>
        <taxon>Actinomycetes</taxon>
        <taxon>Micrococcales</taxon>
        <taxon>Microbacteriaceae</taxon>
        <taxon>Microbacterium</taxon>
    </lineage>
</organism>
<dbReference type="PROSITE" id="PS51898">
    <property type="entry name" value="TYR_RECOMBINASE"/>
    <property type="match status" value="1"/>
</dbReference>
<dbReference type="InterPro" id="IPR050090">
    <property type="entry name" value="Tyrosine_recombinase_XerCD"/>
</dbReference>
<protein>
    <submittedName>
        <fullName evidence="4">Site-specific recombinase XerD</fullName>
    </submittedName>
</protein>
<dbReference type="InterPro" id="IPR011010">
    <property type="entry name" value="DNA_brk_join_enz"/>
</dbReference>
<dbReference type="GO" id="GO:0006310">
    <property type="term" value="P:DNA recombination"/>
    <property type="evidence" value="ECO:0007669"/>
    <property type="project" value="UniProtKB-KW"/>
</dbReference>
<dbReference type="SUPFAM" id="SSF56349">
    <property type="entry name" value="DNA breaking-rejoining enzymes"/>
    <property type="match status" value="1"/>
</dbReference>
<keyword evidence="1" id="KW-0233">DNA recombination</keyword>
<feature type="domain" description="Tyr recombinase" evidence="3">
    <location>
        <begin position="108"/>
        <end position="276"/>
    </location>
</feature>
<reference evidence="4 5" key="1">
    <citation type="submission" date="2019-06" db="EMBL/GenBank/DDBJ databases">
        <title>Sequencing the genomes of 1000 actinobacteria strains.</title>
        <authorList>
            <person name="Klenk H.-P."/>
        </authorList>
    </citation>
    <scope>NUCLEOTIDE SEQUENCE [LARGE SCALE GENOMIC DNA]</scope>
    <source>
        <strain evidence="4 5">DSM 20169</strain>
    </source>
</reference>
<sequence length="446" mass="49822">MNATSADAMSDSALLALWSSHQLAAGSTSKSIRERQYVFKGMLKRTGKTLLTVDRHTLIADLGRPNIAASTRSHYKSLMYGFFTWMQEEEFRLDNPAARLPKVRVPKSEPDPVTTEDIEMILGSGIYRRTRMWVLLYSYQGMRAAEIAAVSGSSVDWRNQRILSVEAKGGKEVWRPIHPVVWEHLQTWRTEGWFFPSPTRTGEHVTAANVSNVLSKAFKRAGIPHRPHQMRAWFATEMIAAGTPTIVVAAAMRHSDTQSVEKYVRVGDDAITDALLTLPAVRVPTSLTGPRSRAQRTGARQTRNTPKGRTSNVNEPKTRHLYMPDDRSLCDRRAVPQPSNTPPQEFINAPVCGSCLLILQVLRTQMMLDARTAEAVWPPTVDEAAAALAGTRWATDLRLDKVTNAFSNLDLRDSPTIGFNEEWVEESAASYRARLEREGSVPLEDV</sequence>
<dbReference type="Proteomes" id="UP000317209">
    <property type="component" value="Unassembled WGS sequence"/>
</dbReference>
<dbReference type="PANTHER" id="PTHR30349">
    <property type="entry name" value="PHAGE INTEGRASE-RELATED"/>
    <property type="match status" value="1"/>
</dbReference>
<evidence type="ECO:0000259" key="3">
    <source>
        <dbReference type="PROSITE" id="PS51898"/>
    </source>
</evidence>
<dbReference type="GO" id="GO:0003677">
    <property type="term" value="F:DNA binding"/>
    <property type="evidence" value="ECO:0007669"/>
    <property type="project" value="InterPro"/>
</dbReference>
<evidence type="ECO:0000313" key="4">
    <source>
        <dbReference type="EMBL" id="TQL87184.1"/>
    </source>
</evidence>
<feature type="compositionally biased region" description="Polar residues" evidence="2">
    <location>
        <begin position="298"/>
        <end position="315"/>
    </location>
</feature>
<dbReference type="OrthoDB" id="1822491at2"/>
<evidence type="ECO:0000313" key="5">
    <source>
        <dbReference type="Proteomes" id="UP000317209"/>
    </source>
</evidence>
<keyword evidence="5" id="KW-1185">Reference proteome</keyword>
<dbReference type="Gene3D" id="1.10.443.10">
    <property type="entry name" value="Intergrase catalytic core"/>
    <property type="match status" value="1"/>
</dbReference>
<dbReference type="Pfam" id="PF00589">
    <property type="entry name" value="Phage_integrase"/>
    <property type="match status" value="1"/>
</dbReference>
<dbReference type="PANTHER" id="PTHR30349:SF64">
    <property type="entry name" value="PROPHAGE INTEGRASE INTD-RELATED"/>
    <property type="match status" value="1"/>
</dbReference>
<dbReference type="InterPro" id="IPR013762">
    <property type="entry name" value="Integrase-like_cat_sf"/>
</dbReference>
<evidence type="ECO:0000256" key="2">
    <source>
        <dbReference type="SAM" id="MobiDB-lite"/>
    </source>
</evidence>
<evidence type="ECO:0000256" key="1">
    <source>
        <dbReference type="ARBA" id="ARBA00023172"/>
    </source>
</evidence>
<dbReference type="CDD" id="cd00397">
    <property type="entry name" value="DNA_BRE_C"/>
    <property type="match status" value="1"/>
</dbReference>
<name>A0A543BQT5_9MICO</name>
<dbReference type="AlphaFoldDB" id="A0A543BQT5"/>
<dbReference type="EMBL" id="VFOX01000001">
    <property type="protein sequence ID" value="TQL87184.1"/>
    <property type="molecule type" value="Genomic_DNA"/>
</dbReference>